<evidence type="ECO:0000256" key="1">
    <source>
        <dbReference type="SAM" id="MobiDB-lite"/>
    </source>
</evidence>
<feature type="compositionally biased region" description="Basic and acidic residues" evidence="1">
    <location>
        <begin position="19"/>
        <end position="31"/>
    </location>
</feature>
<accession>C5K617</accession>
<reference evidence="2 3" key="1">
    <citation type="submission" date="2008-07" db="EMBL/GenBank/DDBJ databases">
        <authorList>
            <person name="El-Sayed N."/>
            <person name="Caler E."/>
            <person name="Inman J."/>
            <person name="Amedeo P."/>
            <person name="Hass B."/>
            <person name="Wortman J."/>
        </authorList>
    </citation>
    <scope>NUCLEOTIDE SEQUENCE [LARGE SCALE GENOMIC DNA]</scope>
    <source>
        <strain evidence="3">ATCC 50983 / TXsc</strain>
    </source>
</reference>
<dbReference type="AlphaFoldDB" id="C5K617"/>
<dbReference type="GeneID" id="9059033"/>
<name>C5K617_PERM5</name>
<gene>
    <name evidence="2" type="ORF">Pmar_PMAR007308</name>
</gene>
<keyword evidence="3" id="KW-1185">Reference proteome</keyword>
<dbReference type="EMBL" id="GG670840">
    <property type="protein sequence ID" value="EER20047.1"/>
    <property type="molecule type" value="Genomic_DNA"/>
</dbReference>
<dbReference type="RefSeq" id="XP_002788251.1">
    <property type="nucleotide sequence ID" value="XM_002788205.1"/>
</dbReference>
<dbReference type="OrthoDB" id="10584045at2759"/>
<proteinExistence type="predicted"/>
<feature type="region of interest" description="Disordered" evidence="1">
    <location>
        <begin position="1"/>
        <end position="31"/>
    </location>
</feature>
<protein>
    <submittedName>
        <fullName evidence="2">Uncharacterized protein</fullName>
    </submittedName>
</protein>
<evidence type="ECO:0000313" key="2">
    <source>
        <dbReference type="EMBL" id="EER20047.1"/>
    </source>
</evidence>
<evidence type="ECO:0000313" key="3">
    <source>
        <dbReference type="Proteomes" id="UP000007800"/>
    </source>
</evidence>
<sequence length="104" mass="11967">MARREKAHLEGELSAVKTNAEEKLEQEHVKGDEAIRSLEERVRRMLKRKDEVIEELKMKVSKGEALAEELEGIVSRQREEIRSLTISGMGPRLSRKVKPLHVPK</sequence>
<dbReference type="InParanoid" id="C5K617"/>
<dbReference type="Proteomes" id="UP000007800">
    <property type="component" value="Unassembled WGS sequence"/>
</dbReference>
<organism evidence="3">
    <name type="scientific">Perkinsus marinus (strain ATCC 50983 / TXsc)</name>
    <dbReference type="NCBI Taxonomy" id="423536"/>
    <lineage>
        <taxon>Eukaryota</taxon>
        <taxon>Sar</taxon>
        <taxon>Alveolata</taxon>
        <taxon>Perkinsozoa</taxon>
        <taxon>Perkinsea</taxon>
        <taxon>Perkinsida</taxon>
        <taxon>Perkinsidae</taxon>
        <taxon>Perkinsus</taxon>
    </lineage>
</organism>